<dbReference type="InterPro" id="IPR000286">
    <property type="entry name" value="HDACs"/>
</dbReference>
<dbReference type="InterPro" id="IPR037138">
    <property type="entry name" value="His_deacetylse_dom_sf"/>
</dbReference>
<dbReference type="InterPro" id="IPR023696">
    <property type="entry name" value="Ureohydrolase_dom_sf"/>
</dbReference>
<sequence>MSANDHSVGFVTHDACLRHLTGPGHPERPERLVAIVERLQDSGLWDSLTHTPARQASLADIALVHSQRYIQTACHEITQGRPALSTGDTAVCPDSLAAALWAVGGVMTACDAVTAGEVRRAFCAVRPPGHHATPDAGMGFCVFNNVAIAARHVQQARGAAKVLIVDWDVHHGNGTQDVFYDDASVLYFSVHRWPFYPGSGAEAETGTGDGEGLTVNAPLSVGAGDSHFRRALESVLLPAARAFGPEFVLISAGFDAHVDDPLGGMNVTPRGFGELTQMVCEIADNCCDGRVVSVLEGGYGLAGLAESVETHIRSLMA</sequence>
<dbReference type="Pfam" id="PF00850">
    <property type="entry name" value="Hist_deacetyl"/>
    <property type="match status" value="1"/>
</dbReference>
<dbReference type="PANTHER" id="PTHR10625:SF10">
    <property type="entry name" value="HISTONE DEACETYLASE HDAC1"/>
    <property type="match status" value="1"/>
</dbReference>
<proteinExistence type="predicted"/>
<organism evidence="2">
    <name type="scientific">marine sediment metagenome</name>
    <dbReference type="NCBI Taxonomy" id="412755"/>
    <lineage>
        <taxon>unclassified sequences</taxon>
        <taxon>metagenomes</taxon>
        <taxon>ecological metagenomes</taxon>
    </lineage>
</organism>
<name>A0A0F9V9E6_9ZZZZ</name>
<evidence type="ECO:0000313" key="2">
    <source>
        <dbReference type="EMBL" id="KKO00630.1"/>
    </source>
</evidence>
<evidence type="ECO:0000259" key="1">
    <source>
        <dbReference type="Pfam" id="PF00850"/>
    </source>
</evidence>
<dbReference type="EMBL" id="LAZR01000039">
    <property type="protein sequence ID" value="KKO00630.1"/>
    <property type="molecule type" value="Genomic_DNA"/>
</dbReference>
<dbReference type="PANTHER" id="PTHR10625">
    <property type="entry name" value="HISTONE DEACETYLASE HDAC1-RELATED"/>
    <property type="match status" value="1"/>
</dbReference>
<dbReference type="AlphaFoldDB" id="A0A0F9V9E6"/>
<dbReference type="CDD" id="cd09992">
    <property type="entry name" value="HDAC_classII"/>
    <property type="match status" value="1"/>
</dbReference>
<feature type="domain" description="Histone deacetylase" evidence="1">
    <location>
        <begin position="25"/>
        <end position="314"/>
    </location>
</feature>
<protein>
    <recommendedName>
        <fullName evidence="1">Histone deacetylase domain-containing protein</fullName>
    </recommendedName>
</protein>
<dbReference type="SUPFAM" id="SSF52768">
    <property type="entry name" value="Arginase/deacetylase"/>
    <property type="match status" value="1"/>
</dbReference>
<comment type="caution">
    <text evidence="2">The sequence shown here is derived from an EMBL/GenBank/DDBJ whole genome shotgun (WGS) entry which is preliminary data.</text>
</comment>
<gene>
    <name evidence="2" type="ORF">LCGC14_0124030</name>
</gene>
<reference evidence="2" key="1">
    <citation type="journal article" date="2015" name="Nature">
        <title>Complex archaea that bridge the gap between prokaryotes and eukaryotes.</title>
        <authorList>
            <person name="Spang A."/>
            <person name="Saw J.H."/>
            <person name="Jorgensen S.L."/>
            <person name="Zaremba-Niedzwiedzka K."/>
            <person name="Martijn J."/>
            <person name="Lind A.E."/>
            <person name="van Eijk R."/>
            <person name="Schleper C."/>
            <person name="Guy L."/>
            <person name="Ettema T.J."/>
        </authorList>
    </citation>
    <scope>NUCLEOTIDE SEQUENCE</scope>
</reference>
<accession>A0A0F9V9E6</accession>
<dbReference type="GO" id="GO:0004407">
    <property type="term" value="F:histone deacetylase activity"/>
    <property type="evidence" value="ECO:0007669"/>
    <property type="project" value="TreeGrafter"/>
</dbReference>
<dbReference type="PRINTS" id="PR01270">
    <property type="entry name" value="HDASUPER"/>
</dbReference>
<dbReference type="GO" id="GO:0040029">
    <property type="term" value="P:epigenetic regulation of gene expression"/>
    <property type="evidence" value="ECO:0007669"/>
    <property type="project" value="TreeGrafter"/>
</dbReference>
<dbReference type="Gene3D" id="3.40.800.20">
    <property type="entry name" value="Histone deacetylase domain"/>
    <property type="match status" value="1"/>
</dbReference>
<dbReference type="InterPro" id="IPR023801">
    <property type="entry name" value="His_deacetylse_dom"/>
</dbReference>